<accession>A0A3P7RVC4</accession>
<gene>
    <name evidence="2" type="ORF">PATL70BA_0861</name>
</gene>
<evidence type="ECO:0000313" key="2">
    <source>
        <dbReference type="EMBL" id="VDN46736.1"/>
    </source>
</evidence>
<protein>
    <recommendedName>
        <fullName evidence="1">Methyltransferase domain-containing protein</fullName>
    </recommendedName>
</protein>
<evidence type="ECO:0000259" key="1">
    <source>
        <dbReference type="Pfam" id="PF13847"/>
    </source>
</evidence>
<dbReference type="InterPro" id="IPR025714">
    <property type="entry name" value="Methyltranfer_dom"/>
</dbReference>
<dbReference type="RefSeq" id="WP_125136187.1">
    <property type="nucleotide sequence ID" value="NZ_LR130778.1"/>
</dbReference>
<dbReference type="Proteomes" id="UP000279029">
    <property type="component" value="Chromosome"/>
</dbReference>
<name>A0A3P7RVC4_9FIRM</name>
<feature type="domain" description="Methyltransferase" evidence="1">
    <location>
        <begin position="38"/>
        <end position="161"/>
    </location>
</feature>
<dbReference type="Pfam" id="PF13847">
    <property type="entry name" value="Methyltransf_31"/>
    <property type="match status" value="1"/>
</dbReference>
<dbReference type="Gene3D" id="3.40.50.150">
    <property type="entry name" value="Vaccinia Virus protein VP39"/>
    <property type="match status" value="1"/>
</dbReference>
<dbReference type="InterPro" id="IPR029063">
    <property type="entry name" value="SAM-dependent_MTases_sf"/>
</dbReference>
<organism evidence="2 3">
    <name type="scientific">Petrocella atlantisensis</name>
    <dbReference type="NCBI Taxonomy" id="2173034"/>
    <lineage>
        <taxon>Bacteria</taxon>
        <taxon>Bacillati</taxon>
        <taxon>Bacillota</taxon>
        <taxon>Clostridia</taxon>
        <taxon>Lachnospirales</taxon>
        <taxon>Vallitaleaceae</taxon>
        <taxon>Petrocella</taxon>
    </lineage>
</organism>
<dbReference type="CDD" id="cd02440">
    <property type="entry name" value="AdoMet_MTases"/>
    <property type="match status" value="1"/>
</dbReference>
<dbReference type="SUPFAM" id="SSF53335">
    <property type="entry name" value="S-adenosyl-L-methionine-dependent methyltransferases"/>
    <property type="match status" value="1"/>
</dbReference>
<dbReference type="EMBL" id="LR130778">
    <property type="protein sequence ID" value="VDN46736.1"/>
    <property type="molecule type" value="Genomic_DNA"/>
</dbReference>
<keyword evidence="3" id="KW-1185">Reference proteome</keyword>
<reference evidence="2 3" key="1">
    <citation type="submission" date="2018-09" db="EMBL/GenBank/DDBJ databases">
        <authorList>
            <person name="Postec A."/>
        </authorList>
    </citation>
    <scope>NUCLEOTIDE SEQUENCE [LARGE SCALE GENOMIC DNA]</scope>
    <source>
        <strain evidence="2">70B-A</strain>
    </source>
</reference>
<dbReference type="OrthoDB" id="9774345at2"/>
<sequence>MIWNKLATKYDRLWVQKYSLEPTRRKVMVLIGGFNFQEATVLDLGCGTGQLLDEISRVYPRYKLYGMDKSEEMLKVAKSKKIKANWIHHNIDSDHILELDGKTFDLIICSHSFPYYKKKEHVLNQVDKYLKEDGIAIFTQASINNHYDNFVMKMIEKTAESAAYLSKAAFKKLVSRHFTITYTFTIHEKWFMPSICGFVMRKKR</sequence>
<dbReference type="KEGG" id="cbar:PATL70BA_0861"/>
<dbReference type="PANTHER" id="PTHR43861">
    <property type="entry name" value="TRANS-ACONITATE 2-METHYLTRANSFERASE-RELATED"/>
    <property type="match status" value="1"/>
</dbReference>
<evidence type="ECO:0000313" key="3">
    <source>
        <dbReference type="Proteomes" id="UP000279029"/>
    </source>
</evidence>
<proteinExistence type="predicted"/>
<dbReference type="AlphaFoldDB" id="A0A3P7RVC4"/>